<feature type="domain" description="DUF8212" evidence="2">
    <location>
        <begin position="160"/>
        <end position="302"/>
    </location>
</feature>
<sequence>MGYKLLWIDTCCIDKTSSAELSEAINSMYEWYSRAAVCFAFLHDVSDDQDPSASSSEFRRSIWFSRGWTLQELIAPRDILFLSRDWTMIGTKENLADVIEEITGVQRTVLLFEETPASVSVSRRMSWASNRCTTRVEDEAYSLLGLFGICMPTIYGEGRNAFLRLQEEILRNIPDQTIFIWGSGPALVFDESKWNNITNMRTVGVGVRETIDIHGRVYASTHAHAGPSTQEYLLADTPSLFHHSSRFSPISFNSLARRLGSWQLDTPQYTITSYGVRMSLPIIPVQSWTKGKYLAVLACEDEEGRLVALALSKHNEEHLHTVGFYYYNIDLHNDGSWSRRLNNGGLHRTVLLPTPLERTHASYTLIAETDICIAQRPTLQGPASGRFGPVETRRGGRQRAMFTGPCTIFIPPWTLSQLAEAGWVPTWAGGSMFPLGMFKFPQGFTESRLVFVVPRARLRISICANVCSGITVSGITPWVGDGSRPRSSLHATLTHSGMDQPEPSLRSDMYDCTSGHVADWEAAAKTWDIPTVGSVTLRFRDWPCGRGSSVEGAMILPLYSLEVQVHDAVNLPPPRTVSWSQNDF</sequence>
<dbReference type="InterPro" id="IPR010730">
    <property type="entry name" value="HET"/>
</dbReference>
<dbReference type="Proteomes" id="UP000184267">
    <property type="component" value="Unassembled WGS sequence"/>
</dbReference>
<name>A0A1M2V473_TRAPU</name>
<evidence type="ECO:0000313" key="4">
    <source>
        <dbReference type="Proteomes" id="UP000184267"/>
    </source>
</evidence>
<dbReference type="STRING" id="154538.A0A1M2V473"/>
<dbReference type="PANTHER" id="PTHR10622:SF10">
    <property type="entry name" value="HET DOMAIN-CONTAINING PROTEIN"/>
    <property type="match status" value="1"/>
</dbReference>
<organism evidence="3 4">
    <name type="scientific">Trametes pubescens</name>
    <name type="common">White-rot fungus</name>
    <dbReference type="NCBI Taxonomy" id="154538"/>
    <lineage>
        <taxon>Eukaryota</taxon>
        <taxon>Fungi</taxon>
        <taxon>Dikarya</taxon>
        <taxon>Basidiomycota</taxon>
        <taxon>Agaricomycotina</taxon>
        <taxon>Agaricomycetes</taxon>
        <taxon>Polyporales</taxon>
        <taxon>Polyporaceae</taxon>
        <taxon>Trametes</taxon>
    </lineage>
</organism>
<feature type="domain" description="Heterokaryon incompatibility" evidence="1">
    <location>
        <begin position="2"/>
        <end position="50"/>
    </location>
</feature>
<dbReference type="OrthoDB" id="5122891at2759"/>
<dbReference type="EMBL" id="MNAD01001674">
    <property type="protein sequence ID" value="OJT02343.1"/>
    <property type="molecule type" value="Genomic_DNA"/>
</dbReference>
<dbReference type="Pfam" id="PF06985">
    <property type="entry name" value="HET"/>
    <property type="match status" value="1"/>
</dbReference>
<comment type="caution">
    <text evidence="3">The sequence shown here is derived from an EMBL/GenBank/DDBJ whole genome shotgun (WGS) entry which is preliminary data.</text>
</comment>
<keyword evidence="4" id="KW-1185">Reference proteome</keyword>
<evidence type="ECO:0000259" key="2">
    <source>
        <dbReference type="Pfam" id="PF26640"/>
    </source>
</evidence>
<dbReference type="Pfam" id="PF26640">
    <property type="entry name" value="DUF8212"/>
    <property type="match status" value="1"/>
</dbReference>
<dbReference type="InterPro" id="IPR058525">
    <property type="entry name" value="DUF8212"/>
</dbReference>
<protein>
    <submittedName>
        <fullName evidence="3">Vegetative incompatibility protein HET-E-1</fullName>
    </submittedName>
</protein>
<gene>
    <name evidence="3" type="ORF">TRAPUB_7126</name>
</gene>
<proteinExistence type="predicted"/>
<reference evidence="3 4" key="1">
    <citation type="submission" date="2016-10" db="EMBL/GenBank/DDBJ databases">
        <title>Genome sequence of the basidiomycete white-rot fungus Trametes pubescens.</title>
        <authorList>
            <person name="Makela M.R."/>
            <person name="Granchi Z."/>
            <person name="Peng M."/>
            <person name="De Vries R.P."/>
            <person name="Grigoriev I."/>
            <person name="Riley R."/>
            <person name="Hilden K."/>
        </authorList>
    </citation>
    <scope>NUCLEOTIDE SEQUENCE [LARGE SCALE GENOMIC DNA]</scope>
    <source>
        <strain evidence="3 4">FBCC735</strain>
    </source>
</reference>
<evidence type="ECO:0000313" key="3">
    <source>
        <dbReference type="EMBL" id="OJT02343.1"/>
    </source>
</evidence>
<dbReference type="PANTHER" id="PTHR10622">
    <property type="entry name" value="HET DOMAIN-CONTAINING PROTEIN"/>
    <property type="match status" value="1"/>
</dbReference>
<dbReference type="AlphaFoldDB" id="A0A1M2V473"/>
<evidence type="ECO:0000259" key="1">
    <source>
        <dbReference type="Pfam" id="PF06985"/>
    </source>
</evidence>
<accession>A0A1M2V473</accession>